<accession>M0QPP0</accession>
<evidence type="ECO:0000313" key="6">
    <source>
        <dbReference type="EMBL" id="GAC70655.1"/>
    </source>
</evidence>
<dbReference type="PANTHER" id="PTHR31438">
    <property type="entry name" value="LYSINE N-ACYLTRANSFERASE C17G9.06C-RELATED"/>
    <property type="match status" value="1"/>
</dbReference>
<evidence type="ECO:0000256" key="4">
    <source>
        <dbReference type="ARBA" id="ARBA00031122"/>
    </source>
</evidence>
<comment type="caution">
    <text evidence="6">The sequence shown here is derived from an EMBL/GenBank/DDBJ whole genome shotgun (WGS) entry which is preliminary data.</text>
</comment>
<dbReference type="GO" id="GO:0019290">
    <property type="term" value="P:siderophore biosynthetic process"/>
    <property type="evidence" value="ECO:0007669"/>
    <property type="project" value="InterPro"/>
</dbReference>
<organism evidence="6 7">
    <name type="scientific">Gordonia soli NBRC 108243</name>
    <dbReference type="NCBI Taxonomy" id="1223545"/>
    <lineage>
        <taxon>Bacteria</taxon>
        <taxon>Bacillati</taxon>
        <taxon>Actinomycetota</taxon>
        <taxon>Actinomycetes</taxon>
        <taxon>Mycobacteriales</taxon>
        <taxon>Gordoniaceae</taxon>
        <taxon>Gordonia</taxon>
    </lineage>
</organism>
<comment type="function">
    <text evidence="1">Acyltransferase required for the direct transfer of medium- to long-chain fatty acyl moieties from a carrier protein (MbtL) on to the epsilon-amino group of lysine residue in the mycobactin core.</text>
</comment>
<evidence type="ECO:0000256" key="1">
    <source>
        <dbReference type="ARBA" id="ARBA00003818"/>
    </source>
</evidence>
<dbReference type="SMART" id="SM01006">
    <property type="entry name" value="AlcB"/>
    <property type="match status" value="1"/>
</dbReference>
<keyword evidence="7" id="KW-1185">Reference proteome</keyword>
<dbReference type="InterPro" id="IPR016181">
    <property type="entry name" value="Acyl_CoA_acyltransferase"/>
</dbReference>
<sequence>MSNQRLESARIDPDRDAVTVHQWLTHPKSKYWDMLDSSLAEVTTFLTDNIADAGDSEHGLRIGYSDGAPQFMFELYDPLTSDLAAPGTGYVHAEGDIGMHLLVAHADHGLSGFTGKVMLYIMRTAFLEVGASRVVVEPDVRNDAVQKLNAAVGFRVAGDYPVADKIARLSYCTRADFIRVTDNGQSLGVVDDQAL</sequence>
<dbReference type="InterPro" id="IPR019432">
    <property type="entry name" value="Acyltransferase_MbtK/IucB-like"/>
</dbReference>
<proteinExistence type="predicted"/>
<evidence type="ECO:0000256" key="3">
    <source>
        <dbReference type="ARBA" id="ARBA00020586"/>
    </source>
</evidence>
<protein>
    <recommendedName>
        <fullName evidence="3">Lysine N-acyltransferase MbtK</fullName>
    </recommendedName>
    <alternativeName>
        <fullName evidence="4">Mycobactin synthase protein K</fullName>
    </alternativeName>
</protein>
<dbReference type="PANTHER" id="PTHR31438:SF1">
    <property type="entry name" value="LYSINE N-ACYLTRANSFERASE C17G9.06C-RELATED"/>
    <property type="match status" value="1"/>
</dbReference>
<reference evidence="6 7" key="1">
    <citation type="submission" date="2013-01" db="EMBL/GenBank/DDBJ databases">
        <title>Whole genome shotgun sequence of Gordonia soli NBRC 108243.</title>
        <authorList>
            <person name="Isaki-Nakamura S."/>
            <person name="Hosoyama A."/>
            <person name="Tsuchikane K."/>
            <person name="Ando Y."/>
            <person name="Baba S."/>
            <person name="Ohji S."/>
            <person name="Hamada M."/>
            <person name="Tamura T."/>
            <person name="Yamazoe A."/>
            <person name="Yamazaki S."/>
            <person name="Fujita N."/>
        </authorList>
    </citation>
    <scope>NUCLEOTIDE SEQUENCE [LARGE SCALE GENOMIC DNA]</scope>
    <source>
        <strain evidence="6 7">NBRC 108243</strain>
    </source>
</reference>
<evidence type="ECO:0000256" key="2">
    <source>
        <dbReference type="ARBA" id="ARBA00005102"/>
    </source>
</evidence>
<dbReference type="GO" id="GO:0016410">
    <property type="term" value="F:N-acyltransferase activity"/>
    <property type="evidence" value="ECO:0007669"/>
    <property type="project" value="TreeGrafter"/>
</dbReference>
<dbReference type="STRING" id="1223545.GS4_38_00610"/>
<dbReference type="UniPathway" id="UPA00011"/>
<name>M0QPP0_9ACTN</name>
<evidence type="ECO:0000313" key="7">
    <source>
        <dbReference type="Proteomes" id="UP000011666"/>
    </source>
</evidence>
<evidence type="ECO:0000259" key="5">
    <source>
        <dbReference type="SMART" id="SM01006"/>
    </source>
</evidence>
<dbReference type="eggNOG" id="COG1670">
    <property type="taxonomic scope" value="Bacteria"/>
</dbReference>
<dbReference type="SUPFAM" id="SSF55729">
    <property type="entry name" value="Acyl-CoA N-acyltransferases (Nat)"/>
    <property type="match status" value="1"/>
</dbReference>
<dbReference type="Pfam" id="PF13523">
    <property type="entry name" value="Acetyltransf_8"/>
    <property type="match status" value="1"/>
</dbReference>
<gene>
    <name evidence="6" type="ORF">GS4_38_00610</name>
</gene>
<dbReference type="EMBL" id="BANX01000038">
    <property type="protein sequence ID" value="GAC70655.1"/>
    <property type="molecule type" value="Genomic_DNA"/>
</dbReference>
<comment type="pathway">
    <text evidence="2">Siderophore biosynthesis; mycobactin biosynthesis.</text>
</comment>
<dbReference type="Proteomes" id="UP000011666">
    <property type="component" value="Unassembled WGS sequence"/>
</dbReference>
<dbReference type="Gene3D" id="3.40.630.30">
    <property type="match status" value="1"/>
</dbReference>
<dbReference type="AlphaFoldDB" id="M0QPP0"/>
<feature type="domain" description="Acyltransferase MbtK/IucB-like conserved" evidence="5">
    <location>
        <begin position="9"/>
        <end position="57"/>
    </location>
</feature>